<dbReference type="Proteomes" id="UP000735302">
    <property type="component" value="Unassembled WGS sequence"/>
</dbReference>
<reference evidence="1 2" key="1">
    <citation type="journal article" date="2021" name="Elife">
        <title>Chloroplast acquisition without the gene transfer in kleptoplastic sea slugs, Plakobranchus ocellatus.</title>
        <authorList>
            <person name="Maeda T."/>
            <person name="Takahashi S."/>
            <person name="Yoshida T."/>
            <person name="Shimamura S."/>
            <person name="Takaki Y."/>
            <person name="Nagai Y."/>
            <person name="Toyoda A."/>
            <person name="Suzuki Y."/>
            <person name="Arimoto A."/>
            <person name="Ishii H."/>
            <person name="Satoh N."/>
            <person name="Nishiyama T."/>
            <person name="Hasebe M."/>
            <person name="Maruyama T."/>
            <person name="Minagawa J."/>
            <person name="Obokata J."/>
            <person name="Shigenobu S."/>
        </authorList>
    </citation>
    <scope>NUCLEOTIDE SEQUENCE [LARGE SCALE GENOMIC DNA]</scope>
</reference>
<proteinExistence type="predicted"/>
<keyword evidence="2" id="KW-1185">Reference proteome</keyword>
<evidence type="ECO:0000313" key="1">
    <source>
        <dbReference type="EMBL" id="GFO35409.1"/>
    </source>
</evidence>
<evidence type="ECO:0000313" key="2">
    <source>
        <dbReference type="Proteomes" id="UP000735302"/>
    </source>
</evidence>
<protein>
    <submittedName>
        <fullName evidence="1">Uncharacterized protein</fullName>
    </submittedName>
</protein>
<gene>
    <name evidence="1" type="ORF">PoB_006191400</name>
</gene>
<name>A0AAV4CU49_9GAST</name>
<comment type="caution">
    <text evidence="1">The sequence shown here is derived from an EMBL/GenBank/DDBJ whole genome shotgun (WGS) entry which is preliminary data.</text>
</comment>
<organism evidence="1 2">
    <name type="scientific">Plakobranchus ocellatus</name>
    <dbReference type="NCBI Taxonomy" id="259542"/>
    <lineage>
        <taxon>Eukaryota</taxon>
        <taxon>Metazoa</taxon>
        <taxon>Spiralia</taxon>
        <taxon>Lophotrochozoa</taxon>
        <taxon>Mollusca</taxon>
        <taxon>Gastropoda</taxon>
        <taxon>Heterobranchia</taxon>
        <taxon>Euthyneura</taxon>
        <taxon>Panpulmonata</taxon>
        <taxon>Sacoglossa</taxon>
        <taxon>Placobranchoidea</taxon>
        <taxon>Plakobranchidae</taxon>
        <taxon>Plakobranchus</taxon>
    </lineage>
</organism>
<dbReference type="EMBL" id="BLXT01006999">
    <property type="protein sequence ID" value="GFO35409.1"/>
    <property type="molecule type" value="Genomic_DNA"/>
</dbReference>
<accession>A0AAV4CU49</accession>
<dbReference type="AlphaFoldDB" id="A0AAV4CU49"/>
<sequence length="112" mass="12243">MGRGEGRRGCETVYGVGYCRAVTAQNRELEGWGQEGGVHHGLEWLVPLPPVRSGLGLANASSGLIPAPLVQYFGSPIIRSRWQNVVWIRAYPRAVRSTAPAITGQDRSVWMV</sequence>